<keyword evidence="2" id="KW-1185">Reference proteome</keyword>
<sequence length="364" mass="43891">MSTDCYLDKMKNIQSSILCFIDQENSEENLQNLFDLLCEYNIHDNIYEFKSFIHLIIKIANNHHRNFDFFEKIDKLILLIKDDIMKYFDNYAIFHLFKSNKRILLLLFEEQTIFVDNIIFPILISPKFVSKSYHRYFSPEIKMFLSGININYKKIDYDIKNEIEKEIPEDFEEKRRKGENDTKICEIIREDSIEEFIEYFEQNKFHIFDTIQSSIFETNSFLLNKETTLIEYAAFFSSEKILKFLISEYNSIKPSIWLYAIHGNKIETIQLLEEKKIKPENNNYNQCFKESIKCHHNEIAFYLNYLHLVEDKYDALKYYNFAYIKKDFNDKATIFALCKYDYPAIVNLLILKINFDINIKIIQK</sequence>
<accession>A0ABR2IN81</accession>
<evidence type="ECO:0000313" key="2">
    <source>
        <dbReference type="Proteomes" id="UP001470230"/>
    </source>
</evidence>
<proteinExistence type="predicted"/>
<evidence type="ECO:0008006" key="3">
    <source>
        <dbReference type="Google" id="ProtNLM"/>
    </source>
</evidence>
<dbReference type="InterPro" id="IPR036770">
    <property type="entry name" value="Ankyrin_rpt-contain_sf"/>
</dbReference>
<gene>
    <name evidence="1" type="ORF">M9Y10_010863</name>
</gene>
<name>A0ABR2IN81_9EUKA</name>
<dbReference type="Proteomes" id="UP001470230">
    <property type="component" value="Unassembled WGS sequence"/>
</dbReference>
<reference evidence="1 2" key="1">
    <citation type="submission" date="2024-04" db="EMBL/GenBank/DDBJ databases">
        <title>Tritrichomonas musculus Genome.</title>
        <authorList>
            <person name="Alves-Ferreira E."/>
            <person name="Grigg M."/>
            <person name="Lorenzi H."/>
            <person name="Galac M."/>
        </authorList>
    </citation>
    <scope>NUCLEOTIDE SEQUENCE [LARGE SCALE GENOMIC DNA]</scope>
    <source>
        <strain evidence="1 2">EAF2021</strain>
    </source>
</reference>
<organism evidence="1 2">
    <name type="scientific">Tritrichomonas musculus</name>
    <dbReference type="NCBI Taxonomy" id="1915356"/>
    <lineage>
        <taxon>Eukaryota</taxon>
        <taxon>Metamonada</taxon>
        <taxon>Parabasalia</taxon>
        <taxon>Tritrichomonadida</taxon>
        <taxon>Tritrichomonadidae</taxon>
        <taxon>Tritrichomonas</taxon>
    </lineage>
</organism>
<dbReference type="EMBL" id="JAPFFF010000016">
    <property type="protein sequence ID" value="KAK8865322.1"/>
    <property type="molecule type" value="Genomic_DNA"/>
</dbReference>
<protein>
    <recommendedName>
        <fullName evidence="3">DUF3447 domain-containing protein</fullName>
    </recommendedName>
</protein>
<comment type="caution">
    <text evidence="1">The sequence shown here is derived from an EMBL/GenBank/DDBJ whole genome shotgun (WGS) entry which is preliminary data.</text>
</comment>
<dbReference type="SUPFAM" id="SSF48403">
    <property type="entry name" value="Ankyrin repeat"/>
    <property type="match status" value="1"/>
</dbReference>
<evidence type="ECO:0000313" key="1">
    <source>
        <dbReference type="EMBL" id="KAK8865322.1"/>
    </source>
</evidence>